<organism evidence="1 2">
    <name type="scientific">Paraburkholderia graminis</name>
    <dbReference type="NCBI Taxonomy" id="60548"/>
    <lineage>
        <taxon>Bacteria</taxon>
        <taxon>Pseudomonadati</taxon>
        <taxon>Pseudomonadota</taxon>
        <taxon>Betaproteobacteria</taxon>
        <taxon>Burkholderiales</taxon>
        <taxon>Burkholderiaceae</taxon>
        <taxon>Paraburkholderia</taxon>
    </lineage>
</organism>
<accession>A0ABD5CEA0</accession>
<dbReference type="AlphaFoldDB" id="A0ABD5CEA0"/>
<dbReference type="Proteomes" id="UP001245184">
    <property type="component" value="Unassembled WGS sequence"/>
</dbReference>
<evidence type="ECO:0000313" key="2">
    <source>
        <dbReference type="Proteomes" id="UP001245184"/>
    </source>
</evidence>
<evidence type="ECO:0000313" key="1">
    <source>
        <dbReference type="EMBL" id="MDR6203383.1"/>
    </source>
</evidence>
<gene>
    <name evidence="1" type="ORF">QF025_002103</name>
</gene>
<reference evidence="1 2" key="1">
    <citation type="submission" date="2023-08" db="EMBL/GenBank/DDBJ databases">
        <title>Genome sequencing of plant associated microbes to promote plant fitness in Sorghum bicolor and Oryza sativa.</title>
        <authorList>
            <person name="Coleman-Derr D."/>
        </authorList>
    </citation>
    <scope>NUCLEOTIDE SEQUENCE [LARGE SCALE GENOMIC DNA]</scope>
    <source>
        <strain evidence="1 2">SLBN-33</strain>
    </source>
</reference>
<name>A0ABD5CEA0_9BURK</name>
<dbReference type="EMBL" id="JAVIZN010000002">
    <property type="protein sequence ID" value="MDR6203383.1"/>
    <property type="molecule type" value="Genomic_DNA"/>
</dbReference>
<protein>
    <submittedName>
        <fullName evidence="1">Uncharacterized protein</fullName>
    </submittedName>
</protein>
<sequence length="69" mass="7340">MAANTPRRDARRAVPRLYKGARNRAADAARHCFGRSRAQVQVQDACARGSAVTARNGLTGADDASSIMP</sequence>
<proteinExistence type="predicted"/>
<comment type="caution">
    <text evidence="1">The sequence shown here is derived from an EMBL/GenBank/DDBJ whole genome shotgun (WGS) entry which is preliminary data.</text>
</comment>